<evidence type="ECO:0000256" key="5">
    <source>
        <dbReference type="SAM" id="SignalP"/>
    </source>
</evidence>
<evidence type="ECO:0000259" key="6">
    <source>
        <dbReference type="Pfam" id="PF25876"/>
    </source>
</evidence>
<name>A0A0E9MPD5_9SPHN</name>
<keyword evidence="5" id="KW-0732">Signal</keyword>
<dbReference type="RefSeq" id="WP_046348210.1">
    <property type="nucleotide sequence ID" value="NZ_BBWU01000029.1"/>
</dbReference>
<sequence length="401" mass="42104">MYKGAASALSLFLAIAVLAGCGSSSETKGGRGAGGREGGTPEVGFVVVQPTAVAMTTELAGRTVPHAVSEVRPQVSGVIQKRLFTEGSFVHAGQTLYQIDPSLYRASAAQAEANVSAAQANAEAARTLANRYKPLAQMQAVSQQEYTNAAAQARQTAAAVEQQKAALQTAKINLNFTRVPAPISGRIGRSAVTVGALVTANQADPLATIQQLDPIYVDIQQSTAQLLALRRSLARGDVMPAKAAIHLKLEDGSDYELAGTIEFAEVVVDPNTGTVTLRASFPNPKGVLLPGMFVRAVFAQAIDTRAFLVPQEAVSRDPQGNATVMVVGPKNRAIQKTVKTERTQGPFWVVTEGLNPGDKIITQGLNKVRANQPVHAVPASTPQKIDPNRPAPGGRHGGRRG</sequence>
<dbReference type="AlphaFoldDB" id="A0A0E9MPD5"/>
<dbReference type="Gene3D" id="2.40.420.20">
    <property type="match status" value="1"/>
</dbReference>
<gene>
    <name evidence="10" type="ORF">SCH01S_29_00870</name>
</gene>
<evidence type="ECO:0000313" key="11">
    <source>
        <dbReference type="Proteomes" id="UP000033202"/>
    </source>
</evidence>
<dbReference type="Gene3D" id="2.40.50.100">
    <property type="match status" value="1"/>
</dbReference>
<protein>
    <submittedName>
        <fullName evidence="10">Putative efflux pump periplasmic linker protein</fullName>
    </submittedName>
</protein>
<keyword evidence="11" id="KW-1185">Reference proteome</keyword>
<comment type="subcellular location">
    <subcellularLocation>
        <location evidence="1">Cell envelope</location>
    </subcellularLocation>
</comment>
<dbReference type="GO" id="GO:0046677">
    <property type="term" value="P:response to antibiotic"/>
    <property type="evidence" value="ECO:0007669"/>
    <property type="project" value="TreeGrafter"/>
</dbReference>
<organism evidence="10 11">
    <name type="scientific">Sphingomonas changbaiensis NBRC 104936</name>
    <dbReference type="NCBI Taxonomy" id="1219043"/>
    <lineage>
        <taxon>Bacteria</taxon>
        <taxon>Pseudomonadati</taxon>
        <taxon>Pseudomonadota</taxon>
        <taxon>Alphaproteobacteria</taxon>
        <taxon>Sphingomonadales</taxon>
        <taxon>Sphingomonadaceae</taxon>
        <taxon>Sphingomonas</taxon>
    </lineage>
</organism>
<dbReference type="Gene3D" id="1.10.287.470">
    <property type="entry name" value="Helix hairpin bin"/>
    <property type="match status" value="1"/>
</dbReference>
<dbReference type="Proteomes" id="UP000033202">
    <property type="component" value="Unassembled WGS sequence"/>
</dbReference>
<dbReference type="GO" id="GO:0005886">
    <property type="term" value="C:plasma membrane"/>
    <property type="evidence" value="ECO:0007669"/>
    <property type="project" value="UniProtKB-SubCell"/>
</dbReference>
<dbReference type="Pfam" id="PF25917">
    <property type="entry name" value="BSH_RND"/>
    <property type="match status" value="1"/>
</dbReference>
<dbReference type="PROSITE" id="PS51257">
    <property type="entry name" value="PROKAR_LIPOPROTEIN"/>
    <property type="match status" value="1"/>
</dbReference>
<dbReference type="Pfam" id="PF25944">
    <property type="entry name" value="Beta-barrel_RND"/>
    <property type="match status" value="1"/>
</dbReference>
<evidence type="ECO:0000259" key="8">
    <source>
        <dbReference type="Pfam" id="PF25944"/>
    </source>
</evidence>
<evidence type="ECO:0000256" key="3">
    <source>
        <dbReference type="SAM" id="Coils"/>
    </source>
</evidence>
<feature type="domain" description="Multidrug resistance protein MdtA-like C-terminal permuted SH3" evidence="9">
    <location>
        <begin position="306"/>
        <end position="366"/>
    </location>
</feature>
<dbReference type="InterPro" id="IPR058625">
    <property type="entry name" value="MdtA-like_BSH"/>
</dbReference>
<dbReference type="PANTHER" id="PTHR30158">
    <property type="entry name" value="ACRA/E-RELATED COMPONENT OF DRUG EFFLUX TRANSPORTER"/>
    <property type="match status" value="1"/>
</dbReference>
<accession>A0A0E9MPD5</accession>
<dbReference type="Pfam" id="PF25967">
    <property type="entry name" value="RND-MFP_C"/>
    <property type="match status" value="1"/>
</dbReference>
<comment type="similarity">
    <text evidence="2">Belongs to the membrane fusion protein (MFP) (TC 8.A.1) family.</text>
</comment>
<proteinExistence type="inferred from homology"/>
<dbReference type="GO" id="GO:0022857">
    <property type="term" value="F:transmembrane transporter activity"/>
    <property type="evidence" value="ECO:0007669"/>
    <property type="project" value="InterPro"/>
</dbReference>
<evidence type="ECO:0000259" key="7">
    <source>
        <dbReference type="Pfam" id="PF25917"/>
    </source>
</evidence>
<dbReference type="PANTHER" id="PTHR30158:SF3">
    <property type="entry name" value="MULTIDRUG EFFLUX PUMP SUBUNIT ACRA-RELATED"/>
    <property type="match status" value="1"/>
</dbReference>
<dbReference type="OrthoDB" id="9816569at2"/>
<dbReference type="NCBIfam" id="TIGR01730">
    <property type="entry name" value="RND_mfp"/>
    <property type="match status" value="1"/>
</dbReference>
<feature type="coiled-coil region" evidence="3">
    <location>
        <begin position="108"/>
        <end position="170"/>
    </location>
</feature>
<evidence type="ECO:0000256" key="4">
    <source>
        <dbReference type="SAM" id="MobiDB-lite"/>
    </source>
</evidence>
<dbReference type="STRING" id="1219043.SCH01S_29_00870"/>
<feature type="domain" description="Multidrug resistance protein MdtA-like beta-barrel" evidence="8">
    <location>
        <begin position="214"/>
        <end position="297"/>
    </location>
</feature>
<feature type="domain" description="Multidrug resistance protein MdtA-like alpha-helical hairpin" evidence="6">
    <location>
        <begin position="109"/>
        <end position="177"/>
    </location>
</feature>
<dbReference type="InterPro" id="IPR058627">
    <property type="entry name" value="MdtA-like_C"/>
</dbReference>
<dbReference type="EMBL" id="BBWU01000029">
    <property type="protein sequence ID" value="GAO39399.1"/>
    <property type="molecule type" value="Genomic_DNA"/>
</dbReference>
<keyword evidence="3" id="KW-0175">Coiled coil</keyword>
<feature type="chain" id="PRO_5002429263" evidence="5">
    <location>
        <begin position="20"/>
        <end position="401"/>
    </location>
</feature>
<dbReference type="FunFam" id="2.40.420.20:FF:000001">
    <property type="entry name" value="Efflux RND transporter periplasmic adaptor subunit"/>
    <property type="match status" value="1"/>
</dbReference>
<reference evidence="10 11" key="1">
    <citation type="submission" date="2015-04" db="EMBL/GenBank/DDBJ databases">
        <title>Whole genome shotgun sequence of Sphingomonas changbaiensis NBRC 104936.</title>
        <authorList>
            <person name="Katano-Makiyama Y."/>
            <person name="Hosoyama A."/>
            <person name="Hashimoto M."/>
            <person name="Noguchi M."/>
            <person name="Tsuchikane K."/>
            <person name="Ohji S."/>
            <person name="Yamazoe A."/>
            <person name="Ichikawa N."/>
            <person name="Kimura A."/>
            <person name="Fujita N."/>
        </authorList>
    </citation>
    <scope>NUCLEOTIDE SEQUENCE [LARGE SCALE GENOMIC DNA]</scope>
    <source>
        <strain evidence="10 11">NBRC 104936</strain>
    </source>
</reference>
<feature type="region of interest" description="Disordered" evidence="4">
    <location>
        <begin position="374"/>
        <end position="401"/>
    </location>
</feature>
<feature type="signal peptide" evidence="5">
    <location>
        <begin position="1"/>
        <end position="19"/>
    </location>
</feature>
<comment type="caution">
    <text evidence="10">The sequence shown here is derived from an EMBL/GenBank/DDBJ whole genome shotgun (WGS) entry which is preliminary data.</text>
</comment>
<dbReference type="InterPro" id="IPR058626">
    <property type="entry name" value="MdtA-like_b-barrel"/>
</dbReference>
<feature type="domain" description="Multidrug resistance protein MdtA-like barrel-sandwich hybrid" evidence="7">
    <location>
        <begin position="69"/>
        <end position="210"/>
    </location>
</feature>
<evidence type="ECO:0000256" key="2">
    <source>
        <dbReference type="ARBA" id="ARBA00009477"/>
    </source>
</evidence>
<evidence type="ECO:0000259" key="9">
    <source>
        <dbReference type="Pfam" id="PF25967"/>
    </source>
</evidence>
<dbReference type="InterPro" id="IPR006143">
    <property type="entry name" value="RND_pump_MFP"/>
</dbReference>
<dbReference type="Pfam" id="PF25876">
    <property type="entry name" value="HH_MFP_RND"/>
    <property type="match status" value="1"/>
</dbReference>
<evidence type="ECO:0000256" key="1">
    <source>
        <dbReference type="ARBA" id="ARBA00004196"/>
    </source>
</evidence>
<dbReference type="InterPro" id="IPR058624">
    <property type="entry name" value="MdtA-like_HH"/>
</dbReference>
<dbReference type="SUPFAM" id="SSF111369">
    <property type="entry name" value="HlyD-like secretion proteins"/>
    <property type="match status" value="1"/>
</dbReference>
<evidence type="ECO:0000313" key="10">
    <source>
        <dbReference type="EMBL" id="GAO39399.1"/>
    </source>
</evidence>
<dbReference type="Gene3D" id="2.40.30.170">
    <property type="match status" value="1"/>
</dbReference>